<feature type="chain" id="PRO_5045981589" evidence="1">
    <location>
        <begin position="27"/>
        <end position="247"/>
    </location>
</feature>
<organism evidence="2 3">
    <name type="scientific">Streptosporangium longisporum</name>
    <dbReference type="NCBI Taxonomy" id="46187"/>
    <lineage>
        <taxon>Bacteria</taxon>
        <taxon>Bacillati</taxon>
        <taxon>Actinomycetota</taxon>
        <taxon>Actinomycetes</taxon>
        <taxon>Streptosporangiales</taxon>
        <taxon>Streptosporangiaceae</taxon>
        <taxon>Streptosporangium</taxon>
    </lineage>
</organism>
<sequence>MKRIAIGLLSAAVSGSLLMSAGTASAERVALSVRIDNVNPNPVVVHGDDDTRVTIEVRTTEATRVELRLKPVSDQFRTQDAREPRIFHQGDLWRFTTSFDENDFEGRWVATADAYDKDGKKVTDEVNFSVEHKDAEKLDTRVYRFSANPDVVRKGRWVYFTGRLLVNDDDRWTSARREEVEIYFRKRGSSAWKYVTSTDTGRRGAFYAKARAYKSGEYRAVFDGTDELEESRSRTERVRVYSFHHRR</sequence>
<comment type="caution">
    <text evidence="2">The sequence shown here is derived from an EMBL/GenBank/DDBJ whole genome shotgun (WGS) entry which is preliminary data.</text>
</comment>
<reference evidence="3" key="1">
    <citation type="journal article" date="2019" name="Int. J. Syst. Evol. Microbiol.">
        <title>The Global Catalogue of Microorganisms (GCM) 10K type strain sequencing project: providing services to taxonomists for standard genome sequencing and annotation.</title>
        <authorList>
            <consortium name="The Broad Institute Genomics Platform"/>
            <consortium name="The Broad Institute Genome Sequencing Center for Infectious Disease"/>
            <person name="Wu L."/>
            <person name="Ma J."/>
        </authorList>
    </citation>
    <scope>NUCLEOTIDE SEQUENCE [LARGE SCALE GENOMIC DNA]</scope>
    <source>
        <strain evidence="3">JCM 3106</strain>
    </source>
</reference>
<evidence type="ECO:0000256" key="1">
    <source>
        <dbReference type="SAM" id="SignalP"/>
    </source>
</evidence>
<keyword evidence="1" id="KW-0732">Signal</keyword>
<feature type="signal peptide" evidence="1">
    <location>
        <begin position="1"/>
        <end position="26"/>
    </location>
</feature>
<proteinExistence type="predicted"/>
<keyword evidence="3" id="KW-1185">Reference proteome</keyword>
<dbReference type="RefSeq" id="WP_344898015.1">
    <property type="nucleotide sequence ID" value="NZ_BAAAWD010000011.1"/>
</dbReference>
<evidence type="ECO:0000313" key="2">
    <source>
        <dbReference type="EMBL" id="GAA3014593.1"/>
    </source>
</evidence>
<dbReference type="Proteomes" id="UP001499930">
    <property type="component" value="Unassembled WGS sequence"/>
</dbReference>
<accession>A0ABP6KPQ2</accession>
<protein>
    <submittedName>
        <fullName evidence="2">Uncharacterized protein</fullName>
    </submittedName>
</protein>
<dbReference type="EMBL" id="BAAAWD010000011">
    <property type="protein sequence ID" value="GAA3014593.1"/>
    <property type="molecule type" value="Genomic_DNA"/>
</dbReference>
<gene>
    <name evidence="2" type="ORF">GCM10017559_42360</name>
</gene>
<name>A0ABP6KPQ2_9ACTN</name>
<evidence type="ECO:0000313" key="3">
    <source>
        <dbReference type="Proteomes" id="UP001499930"/>
    </source>
</evidence>